<keyword evidence="3" id="KW-0812">Transmembrane</keyword>
<gene>
    <name evidence="8" type="ORF">Q6348_09905</name>
</gene>
<protein>
    <recommendedName>
        <fullName evidence="6">SURF1-like protein</fullName>
    </recommendedName>
</protein>
<keyword evidence="9" id="KW-1185">Reference proteome</keyword>
<dbReference type="CDD" id="cd06662">
    <property type="entry name" value="SURF1"/>
    <property type="match status" value="1"/>
</dbReference>
<dbReference type="Proteomes" id="UP001232536">
    <property type="component" value="Unassembled WGS sequence"/>
</dbReference>
<feature type="region of interest" description="Disordered" evidence="7">
    <location>
        <begin position="242"/>
        <end position="285"/>
    </location>
</feature>
<comment type="similarity">
    <text evidence="2 6">Belongs to the SURF1 family.</text>
</comment>
<organism evidence="8 9">
    <name type="scientific">Actinotalea lenta</name>
    <dbReference type="NCBI Taxonomy" id="3064654"/>
    <lineage>
        <taxon>Bacteria</taxon>
        <taxon>Bacillati</taxon>
        <taxon>Actinomycetota</taxon>
        <taxon>Actinomycetes</taxon>
        <taxon>Micrococcales</taxon>
        <taxon>Cellulomonadaceae</taxon>
        <taxon>Actinotalea</taxon>
    </lineage>
</organism>
<sequence>MSERARRAIATFAVATLVSAACVLLGLWQWHRYVARSAAVAVVQANYDAAPVPIGQGVGGDATVSAPEEWHPVAATGHYLPHATVLLRNRPVNGTSGYHVLAPFLVQDGALAGTVVLVDRGFLPATGDAARVPSVPQPPTGQVDLVARLRVAEQPTERQAPAGQVQAIDVAAARSTAAQPWSGPAVHGYAQAVTEDGAPPAGLGSLALPSTDLGPHLSYAFQWWVFASGALVGAVVLIRREGSASGPRRPPRRRHPTAEQEEDALLDAQEAAMRRATSTPRRDLP</sequence>
<keyword evidence="4" id="KW-1133">Transmembrane helix</keyword>
<dbReference type="EMBL" id="JAUQYP010000001">
    <property type="protein sequence ID" value="MDO8107507.1"/>
    <property type="molecule type" value="Genomic_DNA"/>
</dbReference>
<evidence type="ECO:0000256" key="1">
    <source>
        <dbReference type="ARBA" id="ARBA00004370"/>
    </source>
</evidence>
<comment type="caution">
    <text evidence="8">The sequence shown here is derived from an EMBL/GenBank/DDBJ whole genome shotgun (WGS) entry which is preliminary data.</text>
</comment>
<dbReference type="InterPro" id="IPR002994">
    <property type="entry name" value="Surf1/Shy1"/>
</dbReference>
<evidence type="ECO:0000256" key="5">
    <source>
        <dbReference type="ARBA" id="ARBA00023136"/>
    </source>
</evidence>
<evidence type="ECO:0000256" key="6">
    <source>
        <dbReference type="RuleBase" id="RU363076"/>
    </source>
</evidence>
<dbReference type="PANTHER" id="PTHR23427:SF2">
    <property type="entry name" value="SURFEIT LOCUS PROTEIN 1"/>
    <property type="match status" value="1"/>
</dbReference>
<name>A0ABT9D9C7_9CELL</name>
<proteinExistence type="inferred from homology"/>
<reference evidence="8 9" key="1">
    <citation type="submission" date="2023-07" db="EMBL/GenBank/DDBJ databases">
        <title>Description of novel actinomycetes strains, isolated from tidal flat sediment.</title>
        <authorList>
            <person name="Lu C."/>
        </authorList>
    </citation>
    <scope>NUCLEOTIDE SEQUENCE [LARGE SCALE GENOMIC DNA]</scope>
    <source>
        <strain evidence="8 9">SYSU T00b441</strain>
    </source>
</reference>
<evidence type="ECO:0000313" key="9">
    <source>
        <dbReference type="Proteomes" id="UP001232536"/>
    </source>
</evidence>
<dbReference type="InterPro" id="IPR045214">
    <property type="entry name" value="Surf1/Surf4"/>
</dbReference>
<evidence type="ECO:0000256" key="4">
    <source>
        <dbReference type="ARBA" id="ARBA00022989"/>
    </source>
</evidence>
<dbReference type="PROSITE" id="PS50895">
    <property type="entry name" value="SURF1"/>
    <property type="match status" value="1"/>
</dbReference>
<accession>A0ABT9D9C7</accession>
<dbReference type="Pfam" id="PF02104">
    <property type="entry name" value="SURF1"/>
    <property type="match status" value="1"/>
</dbReference>
<dbReference type="RefSeq" id="WP_304601128.1">
    <property type="nucleotide sequence ID" value="NZ_JAUQYP010000001.1"/>
</dbReference>
<dbReference type="PROSITE" id="PS51257">
    <property type="entry name" value="PROKAR_LIPOPROTEIN"/>
    <property type="match status" value="1"/>
</dbReference>
<keyword evidence="5" id="KW-0472">Membrane</keyword>
<evidence type="ECO:0000313" key="8">
    <source>
        <dbReference type="EMBL" id="MDO8107507.1"/>
    </source>
</evidence>
<comment type="subcellular location">
    <subcellularLocation>
        <location evidence="6">Cell membrane</location>
        <topology evidence="6">Multi-pass membrane protein</topology>
    </subcellularLocation>
    <subcellularLocation>
        <location evidence="1">Membrane</location>
    </subcellularLocation>
</comment>
<evidence type="ECO:0000256" key="2">
    <source>
        <dbReference type="ARBA" id="ARBA00007165"/>
    </source>
</evidence>
<evidence type="ECO:0000256" key="3">
    <source>
        <dbReference type="ARBA" id="ARBA00022692"/>
    </source>
</evidence>
<evidence type="ECO:0000256" key="7">
    <source>
        <dbReference type="SAM" id="MobiDB-lite"/>
    </source>
</evidence>
<keyword evidence="6" id="KW-1003">Cell membrane</keyword>
<dbReference type="PANTHER" id="PTHR23427">
    <property type="entry name" value="SURFEIT LOCUS PROTEIN"/>
    <property type="match status" value="1"/>
</dbReference>